<dbReference type="PROSITE" id="PS00476">
    <property type="entry name" value="FATTY_ACID_DESATUR_1"/>
    <property type="match status" value="1"/>
</dbReference>
<evidence type="ECO:0000256" key="1">
    <source>
        <dbReference type="ARBA" id="ARBA00004141"/>
    </source>
</evidence>
<organism evidence="16 17">
    <name type="scientific">Blomia tropicalis</name>
    <name type="common">Mite</name>
    <dbReference type="NCBI Taxonomy" id="40697"/>
    <lineage>
        <taxon>Eukaryota</taxon>
        <taxon>Metazoa</taxon>
        <taxon>Ecdysozoa</taxon>
        <taxon>Arthropoda</taxon>
        <taxon>Chelicerata</taxon>
        <taxon>Arachnida</taxon>
        <taxon>Acari</taxon>
        <taxon>Acariformes</taxon>
        <taxon>Sarcoptiformes</taxon>
        <taxon>Astigmata</taxon>
        <taxon>Glycyphagoidea</taxon>
        <taxon>Echimyopodidae</taxon>
        <taxon>Blomia</taxon>
    </lineage>
</organism>
<dbReference type="CDD" id="cd03505">
    <property type="entry name" value="Delta9-FADS-like"/>
    <property type="match status" value="1"/>
</dbReference>
<keyword evidence="8 13" id="KW-0560">Oxidoreductase</keyword>
<gene>
    <name evidence="16" type="ORF">RDWZM_001913</name>
</gene>
<dbReference type="PRINTS" id="PR00075">
    <property type="entry name" value="FACDDSATRASE"/>
</dbReference>
<keyword evidence="11 14" id="KW-0472">Membrane</keyword>
<keyword evidence="4 13" id="KW-0812">Transmembrane</keyword>
<evidence type="ECO:0000256" key="10">
    <source>
        <dbReference type="ARBA" id="ARBA00023098"/>
    </source>
</evidence>
<dbReference type="Pfam" id="PF00487">
    <property type="entry name" value="FA_desaturase"/>
    <property type="match status" value="1"/>
</dbReference>
<keyword evidence="12 13" id="KW-0275">Fatty acid biosynthesis</keyword>
<feature type="domain" description="Fatty acid desaturase" evidence="15">
    <location>
        <begin position="7"/>
        <end position="228"/>
    </location>
</feature>
<dbReference type="InterPro" id="IPR001522">
    <property type="entry name" value="FADS-1_CS"/>
</dbReference>
<evidence type="ECO:0000259" key="15">
    <source>
        <dbReference type="Pfam" id="PF00487"/>
    </source>
</evidence>
<accession>A0A9Q0MBL9</accession>
<name>A0A9Q0MBL9_BLOTA</name>
<dbReference type="OMA" id="IGYHRLY"/>
<keyword evidence="17" id="KW-1185">Reference proteome</keyword>
<keyword evidence="6" id="KW-0276">Fatty acid metabolism</keyword>
<keyword evidence="3 13" id="KW-0444">Lipid biosynthesis</keyword>
<evidence type="ECO:0000256" key="11">
    <source>
        <dbReference type="ARBA" id="ARBA00023136"/>
    </source>
</evidence>
<dbReference type="PANTHER" id="PTHR11351">
    <property type="entry name" value="ACYL-COA DESATURASE"/>
    <property type="match status" value="1"/>
</dbReference>
<keyword evidence="9" id="KW-0408">Iron</keyword>
<evidence type="ECO:0000313" key="17">
    <source>
        <dbReference type="Proteomes" id="UP001142055"/>
    </source>
</evidence>
<comment type="subcellular location">
    <subcellularLocation>
        <location evidence="1">Membrane</location>
        <topology evidence="1">Multi-pass membrane protein</topology>
    </subcellularLocation>
</comment>
<protein>
    <recommendedName>
        <fullName evidence="15">Fatty acid desaturase domain-containing protein</fullName>
    </recommendedName>
</protein>
<proteinExistence type="inferred from homology"/>
<evidence type="ECO:0000256" key="2">
    <source>
        <dbReference type="ARBA" id="ARBA00009295"/>
    </source>
</evidence>
<dbReference type="Proteomes" id="UP001142055">
    <property type="component" value="Chromosome 1"/>
</dbReference>
<evidence type="ECO:0000256" key="5">
    <source>
        <dbReference type="ARBA" id="ARBA00022723"/>
    </source>
</evidence>
<reference evidence="16" key="1">
    <citation type="submission" date="2022-12" db="EMBL/GenBank/DDBJ databases">
        <title>Genome assemblies of Blomia tropicalis.</title>
        <authorList>
            <person name="Cui Y."/>
        </authorList>
    </citation>
    <scope>NUCLEOTIDE SEQUENCE</scope>
    <source>
        <tissue evidence="16">Adult mites</tissue>
    </source>
</reference>
<keyword evidence="5" id="KW-0479">Metal-binding</keyword>
<comment type="cofactor">
    <cofactor evidence="13">
        <name>Fe(2+)</name>
        <dbReference type="ChEBI" id="CHEBI:29033"/>
    </cofactor>
</comment>
<evidence type="ECO:0000256" key="14">
    <source>
        <dbReference type="SAM" id="Phobius"/>
    </source>
</evidence>
<evidence type="ECO:0000256" key="12">
    <source>
        <dbReference type="ARBA" id="ARBA00023160"/>
    </source>
</evidence>
<dbReference type="EMBL" id="JAPWDV010000001">
    <property type="protein sequence ID" value="KAJ6223368.1"/>
    <property type="molecule type" value="Genomic_DNA"/>
</dbReference>
<dbReference type="GO" id="GO:0004768">
    <property type="term" value="F:stearoyl-CoA 9-desaturase activity"/>
    <property type="evidence" value="ECO:0007669"/>
    <property type="project" value="TreeGrafter"/>
</dbReference>
<evidence type="ECO:0000256" key="9">
    <source>
        <dbReference type="ARBA" id="ARBA00023004"/>
    </source>
</evidence>
<feature type="transmembrane region" description="Helical" evidence="14">
    <location>
        <begin position="114"/>
        <end position="132"/>
    </location>
</feature>
<comment type="caution">
    <text evidence="16">The sequence shown here is derived from an EMBL/GenBank/DDBJ whole genome shotgun (WGS) entry which is preliminary data.</text>
</comment>
<sequence length="289" mass="33707">MKRIGFGVTCGAHRLWSHRTYEATLPLRIFLMILNTASLQNDIYEWSRDHRVHHKFSDTDADPHNSTRGFFFAHMGWLFCKKHPHVLDKGKTVALDDIAADPVVAFQRQFYKPLTMIFTFYIPTYIICYYFGEDYYSAFYLSCFRYCFSLHSTWLVNSAAHLYGVKPYDTRINPRESKLVQILTVGEGYHNYHHVFPFDYSASEVSWTQDLNLSTMFIDLCAKLGLAYNLKKVDPKLIQSRVERTGDVTLNQIYLENRSGSFKWTSVLSLIYLLLIIPVGVVLVRKVFF</sequence>
<evidence type="ECO:0000313" key="16">
    <source>
        <dbReference type="EMBL" id="KAJ6223368.1"/>
    </source>
</evidence>
<feature type="transmembrane region" description="Helical" evidence="14">
    <location>
        <begin position="264"/>
        <end position="284"/>
    </location>
</feature>
<dbReference type="PANTHER" id="PTHR11351:SF31">
    <property type="entry name" value="DESATURASE 1, ISOFORM A-RELATED"/>
    <property type="match status" value="1"/>
</dbReference>
<comment type="similarity">
    <text evidence="2 13">Belongs to the fatty acid desaturase type 1 family.</text>
</comment>
<keyword evidence="7 14" id="KW-1133">Transmembrane helix</keyword>
<evidence type="ECO:0000256" key="7">
    <source>
        <dbReference type="ARBA" id="ARBA00022989"/>
    </source>
</evidence>
<dbReference type="InterPro" id="IPR005804">
    <property type="entry name" value="FA_desaturase_dom"/>
</dbReference>
<evidence type="ECO:0000256" key="6">
    <source>
        <dbReference type="ARBA" id="ARBA00022832"/>
    </source>
</evidence>
<evidence type="ECO:0000256" key="4">
    <source>
        <dbReference type="ARBA" id="ARBA00022692"/>
    </source>
</evidence>
<evidence type="ECO:0000256" key="8">
    <source>
        <dbReference type="ARBA" id="ARBA00023002"/>
    </source>
</evidence>
<keyword evidence="10" id="KW-0443">Lipid metabolism</keyword>
<evidence type="ECO:0000256" key="13">
    <source>
        <dbReference type="RuleBase" id="RU000581"/>
    </source>
</evidence>
<evidence type="ECO:0000256" key="3">
    <source>
        <dbReference type="ARBA" id="ARBA00022516"/>
    </source>
</evidence>
<dbReference type="GO" id="GO:0006636">
    <property type="term" value="P:unsaturated fatty acid biosynthetic process"/>
    <property type="evidence" value="ECO:0007669"/>
    <property type="project" value="TreeGrafter"/>
</dbReference>
<dbReference type="InterPro" id="IPR015876">
    <property type="entry name" value="Acyl-CoA_DS"/>
</dbReference>
<comment type="domain">
    <text evidence="13">The histidine box domains are involved in binding the catalytic metal ions.</text>
</comment>
<dbReference type="GO" id="GO:0005789">
    <property type="term" value="C:endoplasmic reticulum membrane"/>
    <property type="evidence" value="ECO:0007669"/>
    <property type="project" value="TreeGrafter"/>
</dbReference>
<dbReference type="GO" id="GO:0005506">
    <property type="term" value="F:iron ion binding"/>
    <property type="evidence" value="ECO:0007669"/>
    <property type="project" value="TreeGrafter"/>
</dbReference>
<dbReference type="AlphaFoldDB" id="A0A9Q0MBL9"/>